<dbReference type="Proteomes" id="UP000054270">
    <property type="component" value="Unassembled WGS sequence"/>
</dbReference>
<evidence type="ECO:0000313" key="3">
    <source>
        <dbReference type="Proteomes" id="UP000054270"/>
    </source>
</evidence>
<dbReference type="AlphaFoldDB" id="A0A0D2PZC6"/>
<keyword evidence="3" id="KW-1185">Reference proteome</keyword>
<evidence type="ECO:0000256" key="1">
    <source>
        <dbReference type="SAM" id="MobiDB-lite"/>
    </source>
</evidence>
<reference evidence="3" key="1">
    <citation type="submission" date="2014-04" db="EMBL/GenBank/DDBJ databases">
        <title>Evolutionary Origins and Diversification of the Mycorrhizal Mutualists.</title>
        <authorList>
            <consortium name="DOE Joint Genome Institute"/>
            <consortium name="Mycorrhizal Genomics Consortium"/>
            <person name="Kohler A."/>
            <person name="Kuo A."/>
            <person name="Nagy L.G."/>
            <person name="Floudas D."/>
            <person name="Copeland A."/>
            <person name="Barry K.W."/>
            <person name="Cichocki N."/>
            <person name="Veneault-Fourrey C."/>
            <person name="LaButti K."/>
            <person name="Lindquist E.A."/>
            <person name="Lipzen A."/>
            <person name="Lundell T."/>
            <person name="Morin E."/>
            <person name="Murat C."/>
            <person name="Riley R."/>
            <person name="Ohm R."/>
            <person name="Sun H."/>
            <person name="Tunlid A."/>
            <person name="Henrissat B."/>
            <person name="Grigoriev I.V."/>
            <person name="Hibbett D.S."/>
            <person name="Martin F."/>
        </authorList>
    </citation>
    <scope>NUCLEOTIDE SEQUENCE [LARGE SCALE GENOMIC DNA]</scope>
    <source>
        <strain evidence="3">FD-334 SS-4</strain>
    </source>
</reference>
<sequence>MSSHDPLRVNKRHRSYAYSKLPAATTQRQRERGVHPCAVVCDGSHVPSRLRHPDSLHDGSDTSSHDPLQVNKRHRSYAYSKLPRRKSRAVPPPPSRFHARRLDKRRPADSRNTHPSLSAHVPYRAAPRLDNRQPAHSRSQSESLTPVDYSILPARPAHFIADRHPFRSAHTASIHRSPGSAERVTILSQTGIRPADARTRSENCEIWMPARKPRSGLRADEKKKYVALSSVTAL</sequence>
<evidence type="ECO:0000313" key="2">
    <source>
        <dbReference type="EMBL" id="KJA24680.1"/>
    </source>
</evidence>
<feature type="compositionally biased region" description="Basic and acidic residues" evidence="1">
    <location>
        <begin position="51"/>
        <end position="64"/>
    </location>
</feature>
<feature type="compositionally biased region" description="Polar residues" evidence="1">
    <location>
        <begin position="134"/>
        <end position="144"/>
    </location>
</feature>
<feature type="compositionally biased region" description="Basic residues" evidence="1">
    <location>
        <begin position="71"/>
        <end position="88"/>
    </location>
</feature>
<proteinExistence type="predicted"/>
<dbReference type="EMBL" id="KN817536">
    <property type="protein sequence ID" value="KJA24680.1"/>
    <property type="molecule type" value="Genomic_DNA"/>
</dbReference>
<gene>
    <name evidence="2" type="ORF">HYPSUDRAFT_200543</name>
</gene>
<name>A0A0D2PZC6_HYPSF</name>
<protein>
    <submittedName>
        <fullName evidence="2">Uncharacterized protein</fullName>
    </submittedName>
</protein>
<organism evidence="2 3">
    <name type="scientific">Hypholoma sublateritium (strain FD-334 SS-4)</name>
    <dbReference type="NCBI Taxonomy" id="945553"/>
    <lineage>
        <taxon>Eukaryota</taxon>
        <taxon>Fungi</taxon>
        <taxon>Dikarya</taxon>
        <taxon>Basidiomycota</taxon>
        <taxon>Agaricomycotina</taxon>
        <taxon>Agaricomycetes</taxon>
        <taxon>Agaricomycetidae</taxon>
        <taxon>Agaricales</taxon>
        <taxon>Agaricineae</taxon>
        <taxon>Strophariaceae</taxon>
        <taxon>Hypholoma</taxon>
    </lineage>
</organism>
<accession>A0A0D2PZC6</accession>
<feature type="region of interest" description="Disordered" evidence="1">
    <location>
        <begin position="1"/>
        <end position="144"/>
    </location>
</feature>